<dbReference type="CDD" id="cd06558">
    <property type="entry name" value="crotonase-like"/>
    <property type="match status" value="1"/>
</dbReference>
<dbReference type="EMBL" id="UINC01001704">
    <property type="protein sequence ID" value="SUZ86885.1"/>
    <property type="molecule type" value="Genomic_DNA"/>
</dbReference>
<accession>A0A381R545</accession>
<organism evidence="2">
    <name type="scientific">marine metagenome</name>
    <dbReference type="NCBI Taxonomy" id="408172"/>
    <lineage>
        <taxon>unclassified sequences</taxon>
        <taxon>metagenomes</taxon>
        <taxon>ecological metagenomes</taxon>
    </lineage>
</organism>
<dbReference type="InterPro" id="IPR018376">
    <property type="entry name" value="Enoyl-CoA_hyd/isom_CS"/>
</dbReference>
<dbReference type="InterPro" id="IPR001753">
    <property type="entry name" value="Enoyl-CoA_hydra/iso"/>
</dbReference>
<evidence type="ECO:0008006" key="3">
    <source>
        <dbReference type="Google" id="ProtNLM"/>
    </source>
</evidence>
<dbReference type="GO" id="GO:0003824">
    <property type="term" value="F:catalytic activity"/>
    <property type="evidence" value="ECO:0007669"/>
    <property type="project" value="InterPro"/>
</dbReference>
<protein>
    <recommendedName>
        <fullName evidence="3">Enoyl-CoA hydratase</fullName>
    </recommendedName>
</protein>
<dbReference type="Pfam" id="PF00378">
    <property type="entry name" value="ECH_1"/>
    <property type="match status" value="1"/>
</dbReference>
<name>A0A381R545_9ZZZZ</name>
<evidence type="ECO:0000313" key="2">
    <source>
        <dbReference type="EMBL" id="SUZ86885.1"/>
    </source>
</evidence>
<dbReference type="SUPFAM" id="SSF52096">
    <property type="entry name" value="ClpP/crotonase"/>
    <property type="match status" value="1"/>
</dbReference>
<reference evidence="2" key="1">
    <citation type="submission" date="2018-05" db="EMBL/GenBank/DDBJ databases">
        <authorList>
            <person name="Lanie J.A."/>
            <person name="Ng W.-L."/>
            <person name="Kazmierczak K.M."/>
            <person name="Andrzejewski T.M."/>
            <person name="Davidsen T.M."/>
            <person name="Wayne K.J."/>
            <person name="Tettelin H."/>
            <person name="Glass J.I."/>
            <person name="Rusch D."/>
            <person name="Podicherti R."/>
            <person name="Tsui H.-C.T."/>
            <person name="Winkler M.E."/>
        </authorList>
    </citation>
    <scope>NUCLEOTIDE SEQUENCE</scope>
</reference>
<dbReference type="AlphaFoldDB" id="A0A381R545"/>
<evidence type="ECO:0000256" key="1">
    <source>
        <dbReference type="ARBA" id="ARBA00005254"/>
    </source>
</evidence>
<dbReference type="PROSITE" id="PS00166">
    <property type="entry name" value="ENOYL_COA_HYDRATASE"/>
    <property type="match status" value="1"/>
</dbReference>
<dbReference type="PANTHER" id="PTHR11941:SF54">
    <property type="entry name" value="ENOYL-COA HYDRATASE, MITOCHONDRIAL"/>
    <property type="match status" value="1"/>
</dbReference>
<dbReference type="InterPro" id="IPR029045">
    <property type="entry name" value="ClpP/crotonase-like_dom_sf"/>
</dbReference>
<dbReference type="PANTHER" id="PTHR11941">
    <property type="entry name" value="ENOYL-COA HYDRATASE-RELATED"/>
    <property type="match status" value="1"/>
</dbReference>
<proteinExistence type="inferred from homology"/>
<comment type="similarity">
    <text evidence="1">Belongs to the enoyl-CoA hydratase/isomerase family.</text>
</comment>
<dbReference type="GO" id="GO:0006635">
    <property type="term" value="P:fatty acid beta-oxidation"/>
    <property type="evidence" value="ECO:0007669"/>
    <property type="project" value="TreeGrafter"/>
</dbReference>
<dbReference type="Gene3D" id="3.90.226.10">
    <property type="entry name" value="2-enoyl-CoA Hydratase, Chain A, domain 1"/>
    <property type="match status" value="1"/>
</dbReference>
<gene>
    <name evidence="2" type="ORF">METZ01_LOCUS39739</name>
</gene>
<sequence length="251" mass="27769">MSGLVKTSDRDGIVEIQMCRKPVNALNLELLEDIHKAIDENTEQGAKALILSGMDGIFTAGLDVKTLLTLSRDEIDIFFKAFWGLMAKISKSPIPFVAAMTGHSPAGGTVLSIFCDYRIAAKGDYKIGMNEVFVGLPVPMILYKALSRLVGENKASTLTMTGSLISFEEADQLGLLNELVEKNQVVDKAFEWLGELVQLPPNAMNLTRLTAKSELNDWFDNELGQFTTSFADGWFSDEVQSRMKYIVENFL</sequence>